<feature type="compositionally biased region" description="Low complexity" evidence="10">
    <location>
        <begin position="673"/>
        <end position="716"/>
    </location>
</feature>
<proteinExistence type="inferred from homology"/>
<dbReference type="GO" id="GO:0001522">
    <property type="term" value="P:pseudouridine synthesis"/>
    <property type="evidence" value="ECO:0007669"/>
    <property type="project" value="InterPro"/>
</dbReference>
<dbReference type="InterPro" id="IPR038664">
    <property type="entry name" value="Gar1/Naf1_Cbf5-bd_sf"/>
</dbReference>
<feature type="compositionally biased region" description="Polar residues" evidence="10">
    <location>
        <begin position="519"/>
        <end position="534"/>
    </location>
</feature>
<feature type="compositionally biased region" description="Acidic residues" evidence="10">
    <location>
        <begin position="172"/>
        <end position="186"/>
    </location>
</feature>
<feature type="region of interest" description="Disordered" evidence="10">
    <location>
        <begin position="376"/>
        <end position="547"/>
    </location>
</feature>
<evidence type="ECO:0000256" key="10">
    <source>
        <dbReference type="SAM" id="MobiDB-lite"/>
    </source>
</evidence>
<feature type="compositionally biased region" description="Acidic residues" evidence="10">
    <location>
        <begin position="199"/>
        <end position="208"/>
    </location>
</feature>
<dbReference type="EMBL" id="JAULSO010000002">
    <property type="protein sequence ID" value="KAK3687414.1"/>
    <property type="molecule type" value="Genomic_DNA"/>
</dbReference>
<organism evidence="11 12">
    <name type="scientific">Podospora appendiculata</name>
    <dbReference type="NCBI Taxonomy" id="314037"/>
    <lineage>
        <taxon>Eukaryota</taxon>
        <taxon>Fungi</taxon>
        <taxon>Dikarya</taxon>
        <taxon>Ascomycota</taxon>
        <taxon>Pezizomycotina</taxon>
        <taxon>Sordariomycetes</taxon>
        <taxon>Sordariomycetidae</taxon>
        <taxon>Sordariales</taxon>
        <taxon>Podosporaceae</taxon>
        <taxon>Podospora</taxon>
    </lineage>
</organism>
<dbReference type="FunFam" id="2.40.10.230:FF:000002">
    <property type="entry name" value="H/ACA ribonucleoprotein complex non-core subunit NAF1"/>
    <property type="match status" value="1"/>
</dbReference>
<keyword evidence="4" id="KW-0690">Ribosome biogenesis</keyword>
<feature type="compositionally biased region" description="Low complexity" evidence="10">
    <location>
        <begin position="187"/>
        <end position="198"/>
    </location>
</feature>
<dbReference type="Pfam" id="PF04410">
    <property type="entry name" value="Gar1"/>
    <property type="match status" value="1"/>
</dbReference>
<evidence type="ECO:0000313" key="12">
    <source>
        <dbReference type="Proteomes" id="UP001270362"/>
    </source>
</evidence>
<dbReference type="GO" id="GO:0005732">
    <property type="term" value="C:sno(s)RNA-containing ribonucleoprotein complex"/>
    <property type="evidence" value="ECO:0007669"/>
    <property type="project" value="InterPro"/>
</dbReference>
<feature type="compositionally biased region" description="Acidic residues" evidence="10">
    <location>
        <begin position="377"/>
        <end position="389"/>
    </location>
</feature>
<comment type="similarity">
    <text evidence="2">Belongs to the NAF1 family.</text>
</comment>
<dbReference type="PANTHER" id="PTHR31633:SF1">
    <property type="entry name" value="H_ACA RIBONUCLEOPROTEIN COMPLEX NON-CORE SUBUNIT NAF1"/>
    <property type="match status" value="1"/>
</dbReference>
<feature type="region of interest" description="Disordered" evidence="10">
    <location>
        <begin position="624"/>
        <end position="724"/>
    </location>
</feature>
<dbReference type="GO" id="GO:0003723">
    <property type="term" value="F:RNA binding"/>
    <property type="evidence" value="ECO:0007669"/>
    <property type="project" value="UniProtKB-KW"/>
</dbReference>
<dbReference type="InterPro" id="IPR009000">
    <property type="entry name" value="Transl_B-barrel_sf"/>
</dbReference>
<dbReference type="GO" id="GO:0006364">
    <property type="term" value="P:rRNA processing"/>
    <property type="evidence" value="ECO:0007669"/>
    <property type="project" value="UniProtKB-KW"/>
</dbReference>
<name>A0AAE0X7F4_9PEZI</name>
<evidence type="ECO:0000256" key="9">
    <source>
        <dbReference type="ARBA" id="ARBA00076743"/>
    </source>
</evidence>
<feature type="compositionally biased region" description="Basic and acidic residues" evidence="10">
    <location>
        <begin position="113"/>
        <end position="126"/>
    </location>
</feature>
<feature type="compositionally biased region" description="Basic and acidic residues" evidence="10">
    <location>
        <begin position="84"/>
        <end position="102"/>
    </location>
</feature>
<dbReference type="InterPro" id="IPR007504">
    <property type="entry name" value="H/ACA_rnp_Gar1/Naf1"/>
</dbReference>
<feature type="compositionally biased region" description="Polar residues" evidence="10">
    <location>
        <begin position="419"/>
        <end position="434"/>
    </location>
</feature>
<dbReference type="AlphaFoldDB" id="A0AAE0X7F4"/>
<keyword evidence="12" id="KW-1185">Reference proteome</keyword>
<accession>A0AAE0X7F4</accession>
<feature type="compositionally biased region" description="Low complexity" evidence="10">
    <location>
        <begin position="627"/>
        <end position="654"/>
    </location>
</feature>
<dbReference type="Proteomes" id="UP001270362">
    <property type="component" value="Unassembled WGS sequence"/>
</dbReference>
<dbReference type="GO" id="GO:0005634">
    <property type="term" value="C:nucleus"/>
    <property type="evidence" value="ECO:0007669"/>
    <property type="project" value="UniProtKB-SubCell"/>
</dbReference>
<keyword evidence="7" id="KW-0694">RNA-binding</keyword>
<sequence>MSDFQIPGLGQAKSNEQFPTENFAPTPLHARSSPSDGTVDGESMQQWDNQALQKSQEAVNGASAGGVSTDIDNTVHNNTIHDNTAQKDHAKQDFDMADHDQARNTPTSNGNEDQAHAEDVDMDRNGEAPGSPDITHFLEAALATAEGNKHTEAPAGITTEDAEQVHLPVGDAAEDEGGPEWEEDSSPYESSDSSSSDSSSDDDSDDDNDHPILGIEETTRQLLAMIHDGDSDGETKSGKVNAAPLRTKNEMPEEAQPIPDITITPEMEIQPLGVVSNVVELNVVIVSKTPGEVQVLDLDSVLCKADRTIIGVLADTMGTVRNPFYIVAFRTEQDIQDLGLVKGTEIFYSVDHAKYVFTQELKKMKGCDASNLHDEEVAPDEMEFSDDEKEAEHRRQMKQKKRGGKAGRGGFARELPRQISPSIASVGAPSTATLNYDEDDDGPYRPLARPRGFAQGMPASLPSLPPRPEIGFSLPRGAHGQGPRGSFRGARGEFRGRNPRGNRGVDRGRGHRGGRGGSPQHSSYADESSQSRYTNLPAPLQAPPLNPHLPPPPFGVALPLPVVPAPAGNWPAVPSLYPPVPTTYPPHLATLPIPPSHQVPASNFNFNYQAWNQANGAPQYQYPPPVQALHQAPHQASHQASQASGYPQMPAPWAGVPPPPHTGAYVNPAFFNGQNTQQGQPQQAQPQQTQPQQSQQHQNQHQQQQQPPYWQQQQQRGGYGQGPR</sequence>
<evidence type="ECO:0000256" key="8">
    <source>
        <dbReference type="ARBA" id="ARBA00023242"/>
    </source>
</evidence>
<feature type="compositionally biased region" description="Polar residues" evidence="10">
    <location>
        <begin position="43"/>
        <end position="58"/>
    </location>
</feature>
<keyword evidence="6" id="KW-0597">Phosphoprotein</keyword>
<reference evidence="11" key="1">
    <citation type="journal article" date="2023" name="Mol. Phylogenet. Evol.">
        <title>Genome-scale phylogeny and comparative genomics of the fungal order Sordariales.</title>
        <authorList>
            <person name="Hensen N."/>
            <person name="Bonometti L."/>
            <person name="Westerberg I."/>
            <person name="Brannstrom I.O."/>
            <person name="Guillou S."/>
            <person name="Cros-Aarteil S."/>
            <person name="Calhoun S."/>
            <person name="Haridas S."/>
            <person name="Kuo A."/>
            <person name="Mondo S."/>
            <person name="Pangilinan J."/>
            <person name="Riley R."/>
            <person name="LaButti K."/>
            <person name="Andreopoulos B."/>
            <person name="Lipzen A."/>
            <person name="Chen C."/>
            <person name="Yan M."/>
            <person name="Daum C."/>
            <person name="Ng V."/>
            <person name="Clum A."/>
            <person name="Steindorff A."/>
            <person name="Ohm R.A."/>
            <person name="Martin F."/>
            <person name="Silar P."/>
            <person name="Natvig D.O."/>
            <person name="Lalanne C."/>
            <person name="Gautier V."/>
            <person name="Ament-Velasquez S.L."/>
            <person name="Kruys A."/>
            <person name="Hutchinson M.I."/>
            <person name="Powell A.J."/>
            <person name="Barry K."/>
            <person name="Miller A.N."/>
            <person name="Grigoriev I.V."/>
            <person name="Debuchy R."/>
            <person name="Gladieux P."/>
            <person name="Hiltunen Thoren M."/>
            <person name="Johannesson H."/>
        </authorList>
    </citation>
    <scope>NUCLEOTIDE SEQUENCE</scope>
    <source>
        <strain evidence="11">CBS 314.62</strain>
    </source>
</reference>
<dbReference type="SUPFAM" id="SSF50447">
    <property type="entry name" value="Translation proteins"/>
    <property type="match status" value="1"/>
</dbReference>
<dbReference type="Gene3D" id="2.40.10.230">
    <property type="entry name" value="Probable tRNA pseudouridine synthase domain"/>
    <property type="match status" value="1"/>
</dbReference>
<dbReference type="InterPro" id="IPR040309">
    <property type="entry name" value="Naf1"/>
</dbReference>
<protein>
    <recommendedName>
        <fullName evidence="3">H/ACA ribonucleoprotein complex non-core subunit NAF1</fullName>
    </recommendedName>
    <alternativeName>
        <fullName evidence="9">Nuclear assembly factor 1</fullName>
    </alternativeName>
</protein>
<feature type="region of interest" description="Disordered" evidence="10">
    <location>
        <begin position="1"/>
        <end position="212"/>
    </location>
</feature>
<keyword evidence="8" id="KW-0539">Nucleus</keyword>
<evidence type="ECO:0000256" key="3">
    <source>
        <dbReference type="ARBA" id="ARBA00021438"/>
    </source>
</evidence>
<reference evidence="11" key="2">
    <citation type="submission" date="2023-06" db="EMBL/GenBank/DDBJ databases">
        <authorList>
            <consortium name="Lawrence Berkeley National Laboratory"/>
            <person name="Haridas S."/>
            <person name="Hensen N."/>
            <person name="Bonometti L."/>
            <person name="Westerberg I."/>
            <person name="Brannstrom I.O."/>
            <person name="Guillou S."/>
            <person name="Cros-Aarteil S."/>
            <person name="Calhoun S."/>
            <person name="Kuo A."/>
            <person name="Mondo S."/>
            <person name="Pangilinan J."/>
            <person name="Riley R."/>
            <person name="Labutti K."/>
            <person name="Andreopoulos B."/>
            <person name="Lipzen A."/>
            <person name="Chen C."/>
            <person name="Yanf M."/>
            <person name="Daum C."/>
            <person name="Ng V."/>
            <person name="Clum A."/>
            <person name="Steindorff A."/>
            <person name="Ohm R."/>
            <person name="Martin F."/>
            <person name="Silar P."/>
            <person name="Natvig D."/>
            <person name="Lalanne C."/>
            <person name="Gautier V."/>
            <person name="Ament-Velasquez S.L."/>
            <person name="Kruys A."/>
            <person name="Hutchinson M.I."/>
            <person name="Powell A.J."/>
            <person name="Barry K."/>
            <person name="Miller A.N."/>
            <person name="Grigoriev I.V."/>
            <person name="Debuchy R."/>
            <person name="Gladieux P."/>
            <person name="Thoren M.H."/>
            <person name="Johannesson H."/>
        </authorList>
    </citation>
    <scope>NUCLEOTIDE SEQUENCE</scope>
    <source>
        <strain evidence="11">CBS 314.62</strain>
    </source>
</reference>
<evidence type="ECO:0000313" key="11">
    <source>
        <dbReference type="EMBL" id="KAK3687414.1"/>
    </source>
</evidence>
<evidence type="ECO:0000256" key="4">
    <source>
        <dbReference type="ARBA" id="ARBA00022517"/>
    </source>
</evidence>
<evidence type="ECO:0000256" key="5">
    <source>
        <dbReference type="ARBA" id="ARBA00022552"/>
    </source>
</evidence>
<evidence type="ECO:0000256" key="7">
    <source>
        <dbReference type="ARBA" id="ARBA00022884"/>
    </source>
</evidence>
<dbReference type="PANTHER" id="PTHR31633">
    <property type="entry name" value="H/ACA RIBONUCLEOPROTEIN COMPLEX NON-CORE SUBUNIT NAF1"/>
    <property type="match status" value="1"/>
</dbReference>
<feature type="compositionally biased region" description="Polar residues" evidence="10">
    <location>
        <begin position="70"/>
        <end position="83"/>
    </location>
</feature>
<gene>
    <name evidence="11" type="ORF">B0T22DRAFT_457163</name>
</gene>
<evidence type="ECO:0000256" key="6">
    <source>
        <dbReference type="ARBA" id="ARBA00022553"/>
    </source>
</evidence>
<comment type="caution">
    <text evidence="11">The sequence shown here is derived from an EMBL/GenBank/DDBJ whole genome shotgun (WGS) entry which is preliminary data.</text>
</comment>
<comment type="subcellular location">
    <subcellularLocation>
        <location evidence="1">Nucleus</location>
    </subcellularLocation>
</comment>
<feature type="compositionally biased region" description="Basic residues" evidence="10">
    <location>
        <begin position="395"/>
        <end position="405"/>
    </location>
</feature>
<evidence type="ECO:0000256" key="1">
    <source>
        <dbReference type="ARBA" id="ARBA00004123"/>
    </source>
</evidence>
<keyword evidence="5" id="KW-0698">rRNA processing</keyword>
<evidence type="ECO:0000256" key="2">
    <source>
        <dbReference type="ARBA" id="ARBA00009801"/>
    </source>
</evidence>
<feature type="compositionally biased region" description="Polar residues" evidence="10">
    <location>
        <begin position="103"/>
        <end position="112"/>
    </location>
</feature>
<dbReference type="GO" id="GO:0000493">
    <property type="term" value="P:box H/ACA snoRNP assembly"/>
    <property type="evidence" value="ECO:0007669"/>
    <property type="project" value="InterPro"/>
</dbReference>